<organism evidence="1 2">
    <name type="scientific">Zopfia rhizophila CBS 207.26</name>
    <dbReference type="NCBI Taxonomy" id="1314779"/>
    <lineage>
        <taxon>Eukaryota</taxon>
        <taxon>Fungi</taxon>
        <taxon>Dikarya</taxon>
        <taxon>Ascomycota</taxon>
        <taxon>Pezizomycotina</taxon>
        <taxon>Dothideomycetes</taxon>
        <taxon>Dothideomycetes incertae sedis</taxon>
        <taxon>Zopfiaceae</taxon>
        <taxon>Zopfia</taxon>
    </lineage>
</organism>
<evidence type="ECO:0000313" key="1">
    <source>
        <dbReference type="EMBL" id="KAF2188397.1"/>
    </source>
</evidence>
<keyword evidence="2" id="KW-1185">Reference proteome</keyword>
<gene>
    <name evidence="1" type="ORF">K469DRAFT_748696</name>
</gene>
<dbReference type="OrthoDB" id="5030973at2759"/>
<dbReference type="Proteomes" id="UP000800200">
    <property type="component" value="Unassembled WGS sequence"/>
</dbReference>
<proteinExistence type="predicted"/>
<reference evidence="1" key="1">
    <citation type="journal article" date="2020" name="Stud. Mycol.">
        <title>101 Dothideomycetes genomes: a test case for predicting lifestyles and emergence of pathogens.</title>
        <authorList>
            <person name="Haridas S."/>
            <person name="Albert R."/>
            <person name="Binder M."/>
            <person name="Bloem J."/>
            <person name="Labutti K."/>
            <person name="Salamov A."/>
            <person name="Andreopoulos B."/>
            <person name="Baker S."/>
            <person name="Barry K."/>
            <person name="Bills G."/>
            <person name="Bluhm B."/>
            <person name="Cannon C."/>
            <person name="Castanera R."/>
            <person name="Culley D."/>
            <person name="Daum C."/>
            <person name="Ezra D."/>
            <person name="Gonzalez J."/>
            <person name="Henrissat B."/>
            <person name="Kuo A."/>
            <person name="Liang C."/>
            <person name="Lipzen A."/>
            <person name="Lutzoni F."/>
            <person name="Magnuson J."/>
            <person name="Mondo S."/>
            <person name="Nolan M."/>
            <person name="Ohm R."/>
            <person name="Pangilinan J."/>
            <person name="Park H.-J."/>
            <person name="Ramirez L."/>
            <person name="Alfaro M."/>
            <person name="Sun H."/>
            <person name="Tritt A."/>
            <person name="Yoshinaga Y."/>
            <person name="Zwiers L.-H."/>
            <person name="Turgeon B."/>
            <person name="Goodwin S."/>
            <person name="Spatafora J."/>
            <person name="Crous P."/>
            <person name="Grigoriev I."/>
        </authorList>
    </citation>
    <scope>NUCLEOTIDE SEQUENCE</scope>
    <source>
        <strain evidence="1">CBS 207.26</strain>
    </source>
</reference>
<sequence length="307" mass="33746">MDELLSPRTITLEVDSSGGQLGAKVTKEIAESAQRAESLDFHKWGVRADVTSVQQGIFRGKPACLIVFEFRFLFDDNGSSNRLSEAKITATFQPPQDNSQQSVFNGTALGANNYPVVKLYCPKLVEGPVSVEKHTKGTEVSVSLGGRGSLPAKPDVGIARSGEVEYLKDYRMQIKGKRWSSPGLEQDNMAIWTVLENSKQGDGIPPDFKSAVLLQHTGQPFQGTLRILAKTKMGIRLFGWPWSAPNPLLFKPDASLGQQLDFSDFDQLSDEHWRQLCDFPGVVSSCRWTENSTLITQDTAALSAQPV</sequence>
<protein>
    <submittedName>
        <fullName evidence="1">Uncharacterized protein</fullName>
    </submittedName>
</protein>
<accession>A0A6A6E8U0</accession>
<evidence type="ECO:0000313" key="2">
    <source>
        <dbReference type="Proteomes" id="UP000800200"/>
    </source>
</evidence>
<dbReference type="EMBL" id="ML994624">
    <property type="protein sequence ID" value="KAF2188397.1"/>
    <property type="molecule type" value="Genomic_DNA"/>
</dbReference>
<name>A0A6A6E8U0_9PEZI</name>
<dbReference type="AlphaFoldDB" id="A0A6A6E8U0"/>